<protein>
    <submittedName>
        <fullName evidence="4">Ovule protein</fullName>
    </submittedName>
</protein>
<evidence type="ECO:0000313" key="2">
    <source>
        <dbReference type="EMBL" id="VDN90375.1"/>
    </source>
</evidence>
<proteinExistence type="predicted"/>
<evidence type="ECO:0000256" key="1">
    <source>
        <dbReference type="SAM" id="Phobius"/>
    </source>
</evidence>
<reference evidence="4" key="1">
    <citation type="submission" date="2017-02" db="UniProtKB">
        <authorList>
            <consortium name="WormBaseParasite"/>
        </authorList>
    </citation>
    <scope>IDENTIFICATION</scope>
</reference>
<sequence length="88" mass="10142">MLHFPHFNSQHYKFLPEKIEGTPTELKNKIYNWSLCSTQNCTDHDGVTQSYTRVQRWYVTALGCGQFWVQGCLIYVLVTKVGSNLGNV</sequence>
<keyword evidence="3" id="KW-1185">Reference proteome</keyword>
<feature type="transmembrane region" description="Helical" evidence="1">
    <location>
        <begin position="57"/>
        <end position="78"/>
    </location>
</feature>
<evidence type="ECO:0000313" key="3">
    <source>
        <dbReference type="Proteomes" id="UP000278627"/>
    </source>
</evidence>
<gene>
    <name evidence="2" type="ORF">BPAG_LOCUS9189</name>
</gene>
<evidence type="ECO:0000313" key="4">
    <source>
        <dbReference type="WBParaSite" id="BPAG_0000922701-mRNA-1"/>
    </source>
</evidence>
<organism evidence="4">
    <name type="scientific">Brugia pahangi</name>
    <name type="common">Filarial nematode worm</name>
    <dbReference type="NCBI Taxonomy" id="6280"/>
    <lineage>
        <taxon>Eukaryota</taxon>
        <taxon>Metazoa</taxon>
        <taxon>Ecdysozoa</taxon>
        <taxon>Nematoda</taxon>
        <taxon>Chromadorea</taxon>
        <taxon>Rhabditida</taxon>
        <taxon>Spirurina</taxon>
        <taxon>Spiruromorpha</taxon>
        <taxon>Filarioidea</taxon>
        <taxon>Onchocercidae</taxon>
        <taxon>Brugia</taxon>
    </lineage>
</organism>
<dbReference type="WBParaSite" id="BPAG_0000922701-mRNA-1">
    <property type="protein sequence ID" value="BPAG_0000922701-mRNA-1"/>
    <property type="gene ID" value="BPAG_0000922701"/>
</dbReference>
<reference evidence="2 3" key="2">
    <citation type="submission" date="2018-11" db="EMBL/GenBank/DDBJ databases">
        <authorList>
            <consortium name="Pathogen Informatics"/>
        </authorList>
    </citation>
    <scope>NUCLEOTIDE SEQUENCE [LARGE SCALE GENOMIC DNA]</scope>
</reference>
<dbReference type="EMBL" id="UZAD01013149">
    <property type="protein sequence ID" value="VDN90375.1"/>
    <property type="molecule type" value="Genomic_DNA"/>
</dbReference>
<keyword evidence="1" id="KW-1133">Transmembrane helix</keyword>
<dbReference type="AlphaFoldDB" id="A0A0N4TLG6"/>
<keyword evidence="1" id="KW-0812">Transmembrane</keyword>
<name>A0A0N4TLG6_BRUPA</name>
<keyword evidence="1" id="KW-0472">Membrane</keyword>
<dbReference type="Proteomes" id="UP000278627">
    <property type="component" value="Unassembled WGS sequence"/>
</dbReference>
<accession>A0A0N4TLG6</accession>